<keyword evidence="2" id="KW-1185">Reference proteome</keyword>
<sequence length="401" mass="44344">MLEFGLGIAEFSTVALSKSTVEITYCRNQPLSKTHSTVQIKAEKIDWDKEELTKIVLRRLPPGIGPDDLRALFDPLSPEEPHAFWFCAAADDANDGDDAAATLRRARLCLSPNVLTATCSSTKMLMDGSAKERDERVDTLTNDVSFLKFLKRREEEAKDGGGPRRVTDFDELVRQLEEKRRRLDEGQVQETPLTEFIRRAALEKARKPVRRAALNTAEMPADSRAKKEHKNAAGGDCDKKAADDRCKTAVPKSSGRIKTRKPRRRATEEQKAKNDKKIADDGSKPSEVKSAAVQIKTRKSRRRGSALGTAGGKEDNMDIGTAKEQIAKKSAAGGGGDKKLLVATKDESVVIKYSRRNRDRPEREIYRPGQRKTTAAAAATTTRKQPRKTEEEAGESKNVGA</sequence>
<feature type="compositionally biased region" description="Basic and acidic residues" evidence="1">
    <location>
        <begin position="265"/>
        <end position="287"/>
    </location>
</feature>
<dbReference type="Proteomes" id="UP000887572">
    <property type="component" value="Unplaced"/>
</dbReference>
<feature type="compositionally biased region" description="Basic residues" evidence="1">
    <location>
        <begin position="255"/>
        <end position="264"/>
    </location>
</feature>
<dbReference type="AlphaFoldDB" id="A0A914I303"/>
<protein>
    <submittedName>
        <fullName evidence="3">UPF3 domain-containing protein</fullName>
    </submittedName>
</protein>
<feature type="compositionally biased region" description="Basic and acidic residues" evidence="1">
    <location>
        <begin position="336"/>
        <end position="349"/>
    </location>
</feature>
<evidence type="ECO:0000313" key="3">
    <source>
        <dbReference type="WBParaSite" id="Gr19_v10_g6138.t2"/>
    </source>
</evidence>
<proteinExistence type="predicted"/>
<feature type="compositionally biased region" description="Basic and acidic residues" evidence="1">
    <location>
        <begin position="236"/>
        <end position="247"/>
    </location>
</feature>
<evidence type="ECO:0000256" key="1">
    <source>
        <dbReference type="SAM" id="MobiDB-lite"/>
    </source>
</evidence>
<reference evidence="3" key="1">
    <citation type="submission" date="2022-11" db="UniProtKB">
        <authorList>
            <consortium name="WormBaseParasite"/>
        </authorList>
    </citation>
    <scope>IDENTIFICATION</scope>
</reference>
<accession>A0A914I303</accession>
<organism evidence="2 3">
    <name type="scientific">Globodera rostochiensis</name>
    <name type="common">Golden nematode worm</name>
    <name type="synonym">Heterodera rostochiensis</name>
    <dbReference type="NCBI Taxonomy" id="31243"/>
    <lineage>
        <taxon>Eukaryota</taxon>
        <taxon>Metazoa</taxon>
        <taxon>Ecdysozoa</taxon>
        <taxon>Nematoda</taxon>
        <taxon>Chromadorea</taxon>
        <taxon>Rhabditida</taxon>
        <taxon>Tylenchina</taxon>
        <taxon>Tylenchomorpha</taxon>
        <taxon>Tylenchoidea</taxon>
        <taxon>Heteroderidae</taxon>
        <taxon>Heteroderinae</taxon>
        <taxon>Globodera</taxon>
    </lineage>
</organism>
<dbReference type="WBParaSite" id="Gr19_v10_g6138.t2">
    <property type="protein sequence ID" value="Gr19_v10_g6138.t2"/>
    <property type="gene ID" value="Gr19_v10_g6138"/>
</dbReference>
<evidence type="ECO:0000313" key="2">
    <source>
        <dbReference type="Proteomes" id="UP000887572"/>
    </source>
</evidence>
<feature type="compositionally biased region" description="Low complexity" evidence="1">
    <location>
        <begin position="373"/>
        <end position="382"/>
    </location>
</feature>
<name>A0A914I303_GLORO</name>
<feature type="region of interest" description="Disordered" evidence="1">
    <location>
        <begin position="211"/>
        <end position="401"/>
    </location>
</feature>